<dbReference type="PROSITE" id="PS50097">
    <property type="entry name" value="BTB"/>
    <property type="match status" value="1"/>
</dbReference>
<reference evidence="5" key="1">
    <citation type="submission" date="2025-08" db="UniProtKB">
        <authorList>
            <consortium name="RefSeq"/>
        </authorList>
    </citation>
    <scope>IDENTIFICATION</scope>
    <source>
        <strain evidence="5">Quisiro</strain>
        <tissue evidence="5">Liver</tissue>
    </source>
</reference>
<evidence type="ECO:0000256" key="1">
    <source>
        <dbReference type="ARBA" id="ARBA00022441"/>
    </source>
</evidence>
<keyword evidence="1" id="KW-0880">Kelch repeat</keyword>
<feature type="domain" description="BTB" evidence="3">
    <location>
        <begin position="23"/>
        <end position="89"/>
    </location>
</feature>
<dbReference type="InterPro" id="IPR011705">
    <property type="entry name" value="BACK"/>
</dbReference>
<evidence type="ECO:0000259" key="3">
    <source>
        <dbReference type="PROSITE" id="PS50097"/>
    </source>
</evidence>
<dbReference type="InterPro" id="IPR006652">
    <property type="entry name" value="Kelch_1"/>
</dbReference>
<dbReference type="KEGG" id="alim:106514444"/>
<dbReference type="Proteomes" id="UP000192220">
    <property type="component" value="Unplaced"/>
</dbReference>
<dbReference type="InterPro" id="IPR017096">
    <property type="entry name" value="BTB-kelch_protein"/>
</dbReference>
<dbReference type="GeneID" id="106514444"/>
<dbReference type="Gene3D" id="3.30.710.10">
    <property type="entry name" value="Potassium Channel Kv1.1, Chain A"/>
    <property type="match status" value="1"/>
</dbReference>
<dbReference type="SUPFAM" id="SSF117281">
    <property type="entry name" value="Kelch motif"/>
    <property type="match status" value="1"/>
</dbReference>
<keyword evidence="2" id="KW-0677">Repeat</keyword>
<dbReference type="STRING" id="52670.A0A2I4AUK8"/>
<dbReference type="PIRSF" id="PIRSF037037">
    <property type="entry name" value="Kelch-like_protein_gigaxonin"/>
    <property type="match status" value="1"/>
</dbReference>
<name>A0A2I4AUK8_AUSLI</name>
<sequence>MSRQDEPSVNPVLEELRLEDSLTDAVLKVDDVEFPVHKVVLCMHTEYFRAFFTRWSKPEQTVFPISGLSPDTMRRILDFMYTGSMSITETNAHETMIAADRFNMMGVMQACYEFFIGLLNPNNCVGIWKFTNVVCHPELRCKAFCCILEQFKEVVNCDEFSLLTEEELANIIERDDLNVQKESVIFEAVLKWIADKPEDRERHFSALFTKIRLTRMDVEYIRTTVISNNLVLRSKKCKSIVNTIIAKNIHRPVSLRRRIAYTSVPMDRPRMPSAILLAIGGWSGNNPTNAIEAYDIRADNWINVTDDFEQPRAYHGTAFLNGYVYCVGGFDRLEHFNNVRRFDPVTRTWLEVSPMYFRRCYVSVTVLNGRIYAMGGFDGQTRLNTAECYSPETNQWSLIEPMNEQRSDASCTTFQDRIYICGGFNGLMCLQTAEFYTPESNQWTAIAPMNVTRSGLGVIACEGHIYAIGGFDGHFRQDTAEAYNPRTNVWMNVASMNTPRSNFGIEVVEGCIFVVGGFNGVSTTFNVEFYDAATNTWTNAQDMEIFRSAVSCCTISRLPNLMEYSAAHQPQVEELEEYMESDSSH</sequence>
<evidence type="ECO:0000313" key="4">
    <source>
        <dbReference type="Proteomes" id="UP000192220"/>
    </source>
</evidence>
<dbReference type="Pfam" id="PF00651">
    <property type="entry name" value="BTB"/>
    <property type="match status" value="1"/>
</dbReference>
<evidence type="ECO:0000313" key="5">
    <source>
        <dbReference type="RefSeq" id="XP_013859166.1"/>
    </source>
</evidence>
<proteinExistence type="predicted"/>
<dbReference type="Pfam" id="PF07707">
    <property type="entry name" value="BACK"/>
    <property type="match status" value="1"/>
</dbReference>
<dbReference type="Gene3D" id="2.120.10.80">
    <property type="entry name" value="Kelch-type beta propeller"/>
    <property type="match status" value="2"/>
</dbReference>
<dbReference type="PRINTS" id="PR00501">
    <property type="entry name" value="KELCHREPEAT"/>
</dbReference>
<dbReference type="SUPFAM" id="SSF54695">
    <property type="entry name" value="POZ domain"/>
    <property type="match status" value="1"/>
</dbReference>
<dbReference type="SMART" id="SM00225">
    <property type="entry name" value="BTB"/>
    <property type="match status" value="1"/>
</dbReference>
<dbReference type="Pfam" id="PF01344">
    <property type="entry name" value="Kelch_1"/>
    <property type="match status" value="6"/>
</dbReference>
<dbReference type="AlphaFoldDB" id="A0A2I4AUK8"/>
<protein>
    <submittedName>
        <fullName evidence="5">Kelch-like protein 10</fullName>
    </submittedName>
</protein>
<dbReference type="InterPro" id="IPR015915">
    <property type="entry name" value="Kelch-typ_b-propeller"/>
</dbReference>
<dbReference type="RefSeq" id="XP_013859166.1">
    <property type="nucleotide sequence ID" value="XM_014003712.1"/>
</dbReference>
<dbReference type="PANTHER" id="PTHR24412">
    <property type="entry name" value="KELCH PROTEIN"/>
    <property type="match status" value="1"/>
</dbReference>
<evidence type="ECO:0000256" key="2">
    <source>
        <dbReference type="ARBA" id="ARBA00022737"/>
    </source>
</evidence>
<dbReference type="SMART" id="SM00612">
    <property type="entry name" value="Kelch"/>
    <property type="match status" value="6"/>
</dbReference>
<dbReference type="InterPro" id="IPR011333">
    <property type="entry name" value="SKP1/BTB/POZ_sf"/>
</dbReference>
<dbReference type="InterPro" id="IPR000210">
    <property type="entry name" value="BTB/POZ_dom"/>
</dbReference>
<organism evidence="4 5">
    <name type="scientific">Austrofundulus limnaeus</name>
    <name type="common">Annual killifish</name>
    <dbReference type="NCBI Taxonomy" id="52670"/>
    <lineage>
        <taxon>Eukaryota</taxon>
        <taxon>Metazoa</taxon>
        <taxon>Chordata</taxon>
        <taxon>Craniata</taxon>
        <taxon>Vertebrata</taxon>
        <taxon>Euteleostomi</taxon>
        <taxon>Actinopterygii</taxon>
        <taxon>Neopterygii</taxon>
        <taxon>Teleostei</taxon>
        <taxon>Neoteleostei</taxon>
        <taxon>Acanthomorphata</taxon>
        <taxon>Ovalentaria</taxon>
        <taxon>Atherinomorphae</taxon>
        <taxon>Cyprinodontiformes</taxon>
        <taxon>Rivulidae</taxon>
        <taxon>Austrofundulus</taxon>
    </lineage>
</organism>
<dbReference type="OrthoDB" id="191037at2759"/>
<dbReference type="PANTHER" id="PTHR24412:SF172">
    <property type="entry name" value="KELCH-LIKE PROTEIN 10"/>
    <property type="match status" value="1"/>
</dbReference>
<dbReference type="SMART" id="SM00875">
    <property type="entry name" value="BACK"/>
    <property type="match status" value="1"/>
</dbReference>
<dbReference type="InParanoid" id="A0A2I4AUK8"/>
<dbReference type="Gene3D" id="1.25.40.420">
    <property type="match status" value="1"/>
</dbReference>
<dbReference type="FunFam" id="1.25.40.420:FF:000001">
    <property type="entry name" value="Kelch-like family member 12"/>
    <property type="match status" value="1"/>
</dbReference>
<accession>A0A2I4AUK8</accession>
<keyword evidence="4" id="KW-1185">Reference proteome</keyword>
<gene>
    <name evidence="5" type="primary">LOC106514444</name>
</gene>